<dbReference type="AlphaFoldDB" id="A0A6J8CFK8"/>
<keyword evidence="1 6" id="KW-0245">EGF-like domain</keyword>
<dbReference type="Pfam" id="PF00059">
    <property type="entry name" value="Lectin_C"/>
    <property type="match status" value="1"/>
</dbReference>
<keyword evidence="3" id="KW-0677">Repeat</keyword>
<evidence type="ECO:0000313" key="10">
    <source>
        <dbReference type="EMBL" id="CAC5394276.1"/>
    </source>
</evidence>
<keyword evidence="11" id="KW-1185">Reference proteome</keyword>
<dbReference type="InterPro" id="IPR000742">
    <property type="entry name" value="EGF"/>
</dbReference>
<evidence type="ECO:0000256" key="2">
    <source>
        <dbReference type="ARBA" id="ARBA00022729"/>
    </source>
</evidence>
<feature type="disulfide bond" evidence="6">
    <location>
        <begin position="347"/>
        <end position="356"/>
    </location>
</feature>
<dbReference type="SMART" id="SM00209">
    <property type="entry name" value="TSP1"/>
    <property type="match status" value="1"/>
</dbReference>
<dbReference type="InterPro" id="IPR051022">
    <property type="entry name" value="Notch_Cell-Fate_Det"/>
</dbReference>
<accession>A0A6J8CFK8</accession>
<dbReference type="InterPro" id="IPR016187">
    <property type="entry name" value="CTDL_fold"/>
</dbReference>
<comment type="caution">
    <text evidence="6">Lacks conserved residue(s) required for the propagation of feature annotation.</text>
</comment>
<dbReference type="PANTHER" id="PTHR24049">
    <property type="entry name" value="CRUMBS FAMILY MEMBER"/>
    <property type="match status" value="1"/>
</dbReference>
<keyword evidence="2" id="KW-0732">Signal</keyword>
<dbReference type="Pfam" id="PF00008">
    <property type="entry name" value="EGF"/>
    <property type="match status" value="6"/>
</dbReference>
<dbReference type="SMART" id="SM00034">
    <property type="entry name" value="CLECT"/>
    <property type="match status" value="1"/>
</dbReference>
<dbReference type="InterPro" id="IPR000884">
    <property type="entry name" value="TSP1_rpt"/>
</dbReference>
<evidence type="ECO:0000256" key="6">
    <source>
        <dbReference type="PROSITE-ProRule" id="PRU00076"/>
    </source>
</evidence>
<reference evidence="10 11" key="1">
    <citation type="submission" date="2020-06" db="EMBL/GenBank/DDBJ databases">
        <authorList>
            <person name="Li R."/>
            <person name="Bekaert M."/>
        </authorList>
    </citation>
    <scope>NUCLEOTIDE SEQUENCE [LARGE SCALE GENOMIC DNA]</scope>
    <source>
        <strain evidence="11">wild</strain>
    </source>
</reference>
<gene>
    <name evidence="10" type="ORF">MCOR_29039</name>
</gene>
<dbReference type="Gene3D" id="2.10.25.10">
    <property type="entry name" value="Laminin"/>
    <property type="match status" value="7"/>
</dbReference>
<dbReference type="PROSITE" id="PS50026">
    <property type="entry name" value="EGF_3"/>
    <property type="match status" value="6"/>
</dbReference>
<dbReference type="InterPro" id="IPR001304">
    <property type="entry name" value="C-type_lectin-like"/>
</dbReference>
<evidence type="ECO:0000256" key="4">
    <source>
        <dbReference type="ARBA" id="ARBA00023157"/>
    </source>
</evidence>
<feature type="domain" description="C-type lectin" evidence="9">
    <location>
        <begin position="441"/>
        <end position="561"/>
    </location>
</feature>
<dbReference type="GO" id="GO:0005509">
    <property type="term" value="F:calcium ion binding"/>
    <property type="evidence" value="ECO:0007669"/>
    <property type="project" value="InterPro"/>
</dbReference>
<dbReference type="FunFam" id="2.10.25.10:FF:000012">
    <property type="entry name" value="Delta-like protein"/>
    <property type="match status" value="4"/>
</dbReference>
<keyword evidence="7" id="KW-1133">Transmembrane helix</keyword>
<feature type="domain" description="EGF-like" evidence="8">
    <location>
        <begin position="250"/>
        <end position="285"/>
    </location>
</feature>
<name>A0A6J8CFK8_MYTCO</name>
<dbReference type="InterPro" id="IPR036383">
    <property type="entry name" value="TSP1_rpt_sf"/>
</dbReference>
<dbReference type="OrthoDB" id="6160706at2759"/>
<dbReference type="SUPFAM" id="SSF57196">
    <property type="entry name" value="EGF/Laminin"/>
    <property type="match status" value="7"/>
</dbReference>
<feature type="domain" description="EGF-like" evidence="8">
    <location>
        <begin position="213"/>
        <end position="249"/>
    </location>
</feature>
<dbReference type="PANTHER" id="PTHR24049:SF29">
    <property type="entry name" value="EGF-LIKE DOMAIN-CONTAINING PROTEIN"/>
    <property type="match status" value="1"/>
</dbReference>
<dbReference type="SMART" id="SM00181">
    <property type="entry name" value="EGF"/>
    <property type="match status" value="7"/>
</dbReference>
<feature type="domain" description="EGF-like" evidence="8">
    <location>
        <begin position="286"/>
        <end position="318"/>
    </location>
</feature>
<keyword evidence="4 6" id="KW-1015">Disulfide bond</keyword>
<dbReference type="SUPFAM" id="SSF56436">
    <property type="entry name" value="C-type lectin-like"/>
    <property type="match status" value="1"/>
</dbReference>
<dbReference type="FunFam" id="2.10.25.10:FF:000255">
    <property type="entry name" value="Sushi, nidogen and EGF-like domains 1"/>
    <property type="match status" value="1"/>
</dbReference>
<keyword evidence="5" id="KW-0325">Glycoprotein</keyword>
<sequence>MKQGDCKMEHNQTFVIYDNNTTEFKEDGYYSELQTQTSCSSDIYESVDEKQMNIIRCTLPRKHLNSSCIKTTTFKVQRGKRFACFVFCFLLGGVITGATVFLLLKNNSQDLDKQNIQAQVSNNISVCELDIWSAWTDCSVSCGNGTQYRQRQQNGTLQECNHKAENDTRTCTNNHCQGEARVSSPCLNGGACITVGCTYNCICPEGFAGLMCEVTPCSSSPCLNGGTCKPAESSYKCFCPSGYSGNQCQVTPCISSPCLNGGTCKPAGSSYQCSCPTGYSGNQCQVTPCISSPCLNGGTYKPAESSYKCSCPSGYSGNQCQVTPCISSPCLNGGTCKPAGSSYKCSCLTGYSGNQCQVTPCHSSPCWNRGTCSPTRSSFVCSCPIGYFGNQCQATPCYNSPCLNGGTCTPSGSTFVCSCQTGYVGNQCQIKPSCSYGWKMHDNNCYYFSDTSKSWNAAKRACYRYSSMLVEATTSSEIRFLKTNAKRVGKTFWLGGSDLVTEGVWVWTASGRKFTVTDWHTRTIHEPNNQNGIEHCLNINENLDYEWNDGQCLESNNYICKKPLM</sequence>
<proteinExistence type="predicted"/>
<dbReference type="Gene3D" id="2.20.100.10">
    <property type="entry name" value="Thrombospondin type-1 (TSP1) repeat"/>
    <property type="match status" value="1"/>
</dbReference>
<dbReference type="InterPro" id="IPR001881">
    <property type="entry name" value="EGF-like_Ca-bd_dom"/>
</dbReference>
<keyword evidence="7" id="KW-0812">Transmembrane</keyword>
<feature type="domain" description="EGF-like" evidence="8">
    <location>
        <begin position="358"/>
        <end position="390"/>
    </location>
</feature>
<evidence type="ECO:0000313" key="11">
    <source>
        <dbReference type="Proteomes" id="UP000507470"/>
    </source>
</evidence>
<dbReference type="InterPro" id="IPR018378">
    <property type="entry name" value="C-type_lectin_CS"/>
</dbReference>
<feature type="disulfide bond" evidence="6">
    <location>
        <begin position="239"/>
        <end position="248"/>
    </location>
</feature>
<evidence type="ECO:0000259" key="8">
    <source>
        <dbReference type="PROSITE" id="PS50026"/>
    </source>
</evidence>
<evidence type="ECO:0000256" key="5">
    <source>
        <dbReference type="ARBA" id="ARBA00023180"/>
    </source>
</evidence>
<dbReference type="PROSITE" id="PS50041">
    <property type="entry name" value="C_TYPE_LECTIN_2"/>
    <property type="match status" value="1"/>
</dbReference>
<evidence type="ECO:0000256" key="1">
    <source>
        <dbReference type="ARBA" id="ARBA00022536"/>
    </source>
</evidence>
<organism evidence="10 11">
    <name type="scientific">Mytilus coruscus</name>
    <name type="common">Sea mussel</name>
    <dbReference type="NCBI Taxonomy" id="42192"/>
    <lineage>
        <taxon>Eukaryota</taxon>
        <taxon>Metazoa</taxon>
        <taxon>Spiralia</taxon>
        <taxon>Lophotrochozoa</taxon>
        <taxon>Mollusca</taxon>
        <taxon>Bivalvia</taxon>
        <taxon>Autobranchia</taxon>
        <taxon>Pteriomorphia</taxon>
        <taxon>Mytilida</taxon>
        <taxon>Mytiloidea</taxon>
        <taxon>Mytilidae</taxon>
        <taxon>Mytilinae</taxon>
        <taxon>Mytilus</taxon>
    </lineage>
</organism>
<dbReference type="PROSITE" id="PS00022">
    <property type="entry name" value="EGF_1"/>
    <property type="match status" value="4"/>
</dbReference>
<feature type="domain" description="EGF-like" evidence="8">
    <location>
        <begin position="393"/>
        <end position="429"/>
    </location>
</feature>
<protein>
    <submittedName>
        <fullName evidence="10">Uncharacterized protein</fullName>
    </submittedName>
</protein>
<dbReference type="Pfam" id="PF00090">
    <property type="entry name" value="TSP_1"/>
    <property type="match status" value="1"/>
</dbReference>
<dbReference type="PROSITE" id="PS50092">
    <property type="entry name" value="TSP1"/>
    <property type="match status" value="1"/>
</dbReference>
<evidence type="ECO:0000256" key="7">
    <source>
        <dbReference type="SAM" id="Phobius"/>
    </source>
</evidence>
<dbReference type="InterPro" id="IPR016186">
    <property type="entry name" value="C-type_lectin-like/link_sf"/>
</dbReference>
<dbReference type="SMART" id="SM00179">
    <property type="entry name" value="EGF_CA"/>
    <property type="match status" value="7"/>
</dbReference>
<feature type="disulfide bond" evidence="6">
    <location>
        <begin position="419"/>
        <end position="428"/>
    </location>
</feature>
<dbReference type="Gene3D" id="3.10.100.10">
    <property type="entry name" value="Mannose-Binding Protein A, subunit A"/>
    <property type="match status" value="1"/>
</dbReference>
<evidence type="ECO:0000259" key="9">
    <source>
        <dbReference type="PROSITE" id="PS50041"/>
    </source>
</evidence>
<feature type="domain" description="EGF-like" evidence="8">
    <location>
        <begin position="321"/>
        <end position="357"/>
    </location>
</feature>
<dbReference type="CDD" id="cd00054">
    <property type="entry name" value="EGF_CA"/>
    <property type="match status" value="6"/>
</dbReference>
<dbReference type="PROSITE" id="PS00615">
    <property type="entry name" value="C_TYPE_LECTIN_1"/>
    <property type="match status" value="1"/>
</dbReference>
<keyword evidence="7" id="KW-0472">Membrane</keyword>
<feature type="disulfide bond" evidence="6">
    <location>
        <begin position="275"/>
        <end position="284"/>
    </location>
</feature>
<dbReference type="PROSITE" id="PS01186">
    <property type="entry name" value="EGF_2"/>
    <property type="match status" value="4"/>
</dbReference>
<dbReference type="EMBL" id="CACVKT020005268">
    <property type="protein sequence ID" value="CAC5394276.1"/>
    <property type="molecule type" value="Genomic_DNA"/>
</dbReference>
<dbReference type="Proteomes" id="UP000507470">
    <property type="component" value="Unassembled WGS sequence"/>
</dbReference>
<dbReference type="InterPro" id="IPR013032">
    <property type="entry name" value="EGF-like_CS"/>
</dbReference>
<evidence type="ECO:0000256" key="3">
    <source>
        <dbReference type="ARBA" id="ARBA00022737"/>
    </source>
</evidence>
<feature type="transmembrane region" description="Helical" evidence="7">
    <location>
        <begin position="82"/>
        <end position="104"/>
    </location>
</feature>
<dbReference type="PRINTS" id="PR00010">
    <property type="entry name" value="EGFBLOOD"/>
</dbReference>
<dbReference type="Pfam" id="PF12661">
    <property type="entry name" value="hEGF"/>
    <property type="match status" value="1"/>
</dbReference>